<keyword evidence="1" id="KW-0677">Repeat</keyword>
<proteinExistence type="predicted"/>
<dbReference type="STRING" id="407821.A0A087V0G8"/>
<dbReference type="Proteomes" id="UP000054359">
    <property type="component" value="Unassembled WGS sequence"/>
</dbReference>
<name>A0A087V0G8_STEMI</name>
<reference evidence="2 3" key="1">
    <citation type="submission" date="2013-11" db="EMBL/GenBank/DDBJ databases">
        <title>Genome sequencing of Stegodyphus mimosarum.</title>
        <authorList>
            <person name="Bechsgaard J."/>
        </authorList>
    </citation>
    <scope>NUCLEOTIDE SEQUENCE [LARGE SCALE GENOMIC DNA]</scope>
</reference>
<feature type="non-terminal residue" evidence="2">
    <location>
        <position position="213"/>
    </location>
</feature>
<organism evidence="2 3">
    <name type="scientific">Stegodyphus mimosarum</name>
    <name type="common">African social velvet spider</name>
    <dbReference type="NCBI Taxonomy" id="407821"/>
    <lineage>
        <taxon>Eukaryota</taxon>
        <taxon>Metazoa</taxon>
        <taxon>Ecdysozoa</taxon>
        <taxon>Arthropoda</taxon>
        <taxon>Chelicerata</taxon>
        <taxon>Arachnida</taxon>
        <taxon>Araneae</taxon>
        <taxon>Araneomorphae</taxon>
        <taxon>Entelegynae</taxon>
        <taxon>Eresoidea</taxon>
        <taxon>Eresidae</taxon>
        <taxon>Stegodyphus</taxon>
    </lineage>
</organism>
<evidence type="ECO:0000313" key="3">
    <source>
        <dbReference type="Proteomes" id="UP000054359"/>
    </source>
</evidence>
<dbReference type="PANTHER" id="PTHR22870">
    <property type="entry name" value="REGULATOR OF CHROMOSOME CONDENSATION"/>
    <property type="match status" value="1"/>
</dbReference>
<evidence type="ECO:0000256" key="1">
    <source>
        <dbReference type="ARBA" id="ARBA00022737"/>
    </source>
</evidence>
<evidence type="ECO:0000313" key="2">
    <source>
        <dbReference type="EMBL" id="KFM83107.1"/>
    </source>
</evidence>
<dbReference type="OrthoDB" id="5370059at2759"/>
<dbReference type="PANTHER" id="PTHR22870:SF360">
    <property type="entry name" value="ULTRAVIOLET-B RECEPTOR UVR8"/>
    <property type="match status" value="1"/>
</dbReference>
<protein>
    <submittedName>
        <fullName evidence="2">Putative E3 ubiquitin-protein ligase HERC3</fullName>
    </submittedName>
</protein>
<sequence>MPAKILFIHFGDDLFNKLKVLISDGCQRSLFQNRNCTVFNFLKESSYLRAIDEVFLSWSHVLIKVGEKVYHCGFNKSESSDNVHEVFCGIKNGSILKIVCGLQISFFVTNDRHCYVYSHTDFQPELIDFGSPDVKIKNVAVGDMHTVAVTESGEVFIINLQEKVTAILLPMPQPITEVACGKEHVLILSNSGQVFSYGFGSILQQRTARAWYN</sequence>
<gene>
    <name evidence="2" type="ORF">X975_12876</name>
</gene>
<dbReference type="EMBL" id="KK122592">
    <property type="protein sequence ID" value="KFM83107.1"/>
    <property type="molecule type" value="Genomic_DNA"/>
</dbReference>
<dbReference type="InterPro" id="IPR051210">
    <property type="entry name" value="Ub_ligase/GEF_domain"/>
</dbReference>
<dbReference type="Gene3D" id="2.130.10.30">
    <property type="entry name" value="Regulator of chromosome condensation 1/beta-lactamase-inhibitor protein II"/>
    <property type="match status" value="1"/>
</dbReference>
<keyword evidence="3" id="KW-1185">Reference proteome</keyword>
<dbReference type="SUPFAM" id="SSF50985">
    <property type="entry name" value="RCC1/BLIP-II"/>
    <property type="match status" value="1"/>
</dbReference>
<dbReference type="Pfam" id="PF13540">
    <property type="entry name" value="RCC1_2"/>
    <property type="match status" value="1"/>
</dbReference>
<dbReference type="AlphaFoldDB" id="A0A087V0G8"/>
<accession>A0A087V0G8</accession>
<dbReference type="InterPro" id="IPR009091">
    <property type="entry name" value="RCC1/BLIP-II"/>
</dbReference>